<dbReference type="InterPro" id="IPR051044">
    <property type="entry name" value="MAG_DAG_Lipase"/>
</dbReference>
<dbReference type="EMBL" id="FXAF01000011">
    <property type="protein sequence ID" value="SMF71716.1"/>
    <property type="molecule type" value="Genomic_DNA"/>
</dbReference>
<dbReference type="Pfam" id="PF12146">
    <property type="entry name" value="Hydrolase_4"/>
    <property type="match status" value="1"/>
</dbReference>
<dbReference type="InterPro" id="IPR022742">
    <property type="entry name" value="Hydrolase_4"/>
</dbReference>
<sequence>MFGETRRLENPTGASLAYHYQRAQEPQRGILVISHGLAEHSRRYEAFAEKMAGHGFHVYAFDHRGHGETTAPDAPIGRFARRDGIRLVLEDVKAIRDMAAEASPGLPVLLFGHSMGGLIALNAAVDFPDGFDAIAVWNSNFHPGLAGRAAQAILLAEKALKGSDVPSGLLPKLTFGAWGKSIPGHRTEFDWLSHDRDVVDAYIADPLCGFNASVSLWLDLFELTFRAPKLIGRLRKNLPIHLIGGAEDPATNGGREILWLSEHFRKNGFSDVTAKVWPATRHETLNDTVRARATAEFAAWAKTALSPPPAAAPETAQSERSQSERSQSERAQSERE</sequence>
<evidence type="ECO:0000259" key="2">
    <source>
        <dbReference type="Pfam" id="PF12146"/>
    </source>
</evidence>
<dbReference type="PANTHER" id="PTHR11614">
    <property type="entry name" value="PHOSPHOLIPASE-RELATED"/>
    <property type="match status" value="1"/>
</dbReference>
<dbReference type="OrthoDB" id="9806902at2"/>
<protein>
    <submittedName>
        <fullName evidence="3">Lysophospholipase, alpha-beta hydrolase superfamily</fullName>
    </submittedName>
</protein>
<organism evidence="3 4">
    <name type="scientific">Xaviernesmea oryzae</name>
    <dbReference type="NCBI Taxonomy" id="464029"/>
    <lineage>
        <taxon>Bacteria</taxon>
        <taxon>Pseudomonadati</taxon>
        <taxon>Pseudomonadota</taxon>
        <taxon>Alphaproteobacteria</taxon>
        <taxon>Hyphomicrobiales</taxon>
        <taxon>Rhizobiaceae</taxon>
        <taxon>Rhizobium/Agrobacterium group</taxon>
        <taxon>Xaviernesmea</taxon>
    </lineage>
</organism>
<keyword evidence="3" id="KW-0378">Hydrolase</keyword>
<evidence type="ECO:0000313" key="3">
    <source>
        <dbReference type="EMBL" id="SMF71716.1"/>
    </source>
</evidence>
<accession>A0A1X7GM54</accession>
<reference evidence="4" key="1">
    <citation type="submission" date="2017-04" db="EMBL/GenBank/DDBJ databases">
        <authorList>
            <person name="Varghese N."/>
            <person name="Submissions S."/>
        </authorList>
    </citation>
    <scope>NUCLEOTIDE SEQUENCE [LARGE SCALE GENOMIC DNA]</scope>
    <source>
        <strain evidence="4">B4P</strain>
    </source>
</reference>
<dbReference type="STRING" id="464029.SAMN02982989_4073"/>
<feature type="region of interest" description="Disordered" evidence="1">
    <location>
        <begin position="302"/>
        <end position="336"/>
    </location>
</feature>
<name>A0A1X7GM54_9HYPH</name>
<dbReference type="SUPFAM" id="SSF53474">
    <property type="entry name" value="alpha/beta-Hydrolases"/>
    <property type="match status" value="1"/>
</dbReference>
<evidence type="ECO:0000313" key="4">
    <source>
        <dbReference type="Proteomes" id="UP000192903"/>
    </source>
</evidence>
<dbReference type="RefSeq" id="WP_085424683.1">
    <property type="nucleotide sequence ID" value="NZ_FXAF01000011.1"/>
</dbReference>
<dbReference type="Proteomes" id="UP000192903">
    <property type="component" value="Unassembled WGS sequence"/>
</dbReference>
<dbReference type="AlphaFoldDB" id="A0A1X7GM54"/>
<feature type="domain" description="Serine aminopeptidase S33" evidence="2">
    <location>
        <begin position="26"/>
        <end position="288"/>
    </location>
</feature>
<dbReference type="InterPro" id="IPR029058">
    <property type="entry name" value="AB_hydrolase_fold"/>
</dbReference>
<dbReference type="Gene3D" id="3.40.50.1820">
    <property type="entry name" value="alpha/beta hydrolase"/>
    <property type="match status" value="1"/>
</dbReference>
<dbReference type="GO" id="GO:0016787">
    <property type="term" value="F:hydrolase activity"/>
    <property type="evidence" value="ECO:0007669"/>
    <property type="project" value="UniProtKB-KW"/>
</dbReference>
<proteinExistence type="predicted"/>
<evidence type="ECO:0000256" key="1">
    <source>
        <dbReference type="SAM" id="MobiDB-lite"/>
    </source>
</evidence>
<gene>
    <name evidence="3" type="ORF">SAMN02982989_4073</name>
</gene>
<keyword evidence="4" id="KW-1185">Reference proteome</keyword>
<feature type="compositionally biased region" description="Basic and acidic residues" evidence="1">
    <location>
        <begin position="321"/>
        <end position="336"/>
    </location>
</feature>